<keyword evidence="5 7" id="KW-1133">Transmembrane helix</keyword>
<dbReference type="PANTHER" id="PTHR30250:SF10">
    <property type="entry name" value="LIPOPOLYSACCHARIDE BIOSYNTHESIS PROTEIN WZXC"/>
    <property type="match status" value="1"/>
</dbReference>
<name>A0A2S3WEH8_PSEPU</name>
<evidence type="ECO:0000256" key="6">
    <source>
        <dbReference type="ARBA" id="ARBA00023136"/>
    </source>
</evidence>
<feature type="transmembrane region" description="Helical" evidence="7">
    <location>
        <begin position="382"/>
        <end position="398"/>
    </location>
</feature>
<feature type="transmembrane region" description="Helical" evidence="7">
    <location>
        <begin position="134"/>
        <end position="153"/>
    </location>
</feature>
<evidence type="ECO:0000256" key="3">
    <source>
        <dbReference type="ARBA" id="ARBA00022475"/>
    </source>
</evidence>
<organism evidence="8 9">
    <name type="scientific">Pseudomonas putida</name>
    <name type="common">Arthrobacter siderocapsulatus</name>
    <dbReference type="NCBI Taxonomy" id="303"/>
    <lineage>
        <taxon>Bacteria</taxon>
        <taxon>Pseudomonadati</taxon>
        <taxon>Pseudomonadota</taxon>
        <taxon>Gammaproteobacteria</taxon>
        <taxon>Pseudomonadales</taxon>
        <taxon>Pseudomonadaceae</taxon>
        <taxon>Pseudomonas</taxon>
    </lineage>
</organism>
<protein>
    <submittedName>
        <fullName evidence="8">Polysaccharide biosynthesis protein</fullName>
    </submittedName>
</protein>
<feature type="transmembrane region" description="Helical" evidence="7">
    <location>
        <begin position="435"/>
        <end position="456"/>
    </location>
</feature>
<gene>
    <name evidence="8" type="ORF">BGP80_15680</name>
</gene>
<comment type="subcellular location">
    <subcellularLocation>
        <location evidence="1">Cell membrane</location>
        <topology evidence="1">Multi-pass membrane protein</topology>
    </subcellularLocation>
</comment>
<feature type="transmembrane region" description="Helical" evidence="7">
    <location>
        <begin position="313"/>
        <end position="338"/>
    </location>
</feature>
<proteinExistence type="inferred from homology"/>
<feature type="transmembrane region" description="Helical" evidence="7">
    <location>
        <begin position="229"/>
        <end position="248"/>
    </location>
</feature>
<evidence type="ECO:0000256" key="1">
    <source>
        <dbReference type="ARBA" id="ARBA00004651"/>
    </source>
</evidence>
<dbReference type="PANTHER" id="PTHR30250">
    <property type="entry name" value="PST FAMILY PREDICTED COLANIC ACID TRANSPORTER"/>
    <property type="match status" value="1"/>
</dbReference>
<dbReference type="InterPro" id="IPR050833">
    <property type="entry name" value="Poly_Biosynth_Transport"/>
</dbReference>
<dbReference type="EMBL" id="MIND01000018">
    <property type="protein sequence ID" value="POF89320.1"/>
    <property type="molecule type" value="Genomic_DNA"/>
</dbReference>
<accession>A0A2S3WEH8</accession>
<keyword evidence="6 7" id="KW-0472">Membrane</keyword>
<reference evidence="8 9" key="2">
    <citation type="submission" date="2018-03" db="EMBL/GenBank/DDBJ databases">
        <title>Draft genome of Pseudomonas putida strain KT-27.</title>
        <authorList>
            <person name="Yoshizawa S."/>
            <person name="Khan N.H."/>
            <person name="Nishimura M."/>
            <person name="Chiura H.X."/>
            <person name="Ogura Y."/>
            <person name="Hayashi T."/>
            <person name="Kogure K."/>
        </authorList>
    </citation>
    <scope>NUCLEOTIDE SEQUENCE [LARGE SCALE GENOMIC DNA]</scope>
    <source>
        <strain evidence="8 9">KT-27</strain>
    </source>
</reference>
<evidence type="ECO:0000256" key="7">
    <source>
        <dbReference type="SAM" id="Phobius"/>
    </source>
</evidence>
<dbReference type="GO" id="GO:0005886">
    <property type="term" value="C:plasma membrane"/>
    <property type="evidence" value="ECO:0007669"/>
    <property type="project" value="UniProtKB-SubCell"/>
</dbReference>
<comment type="similarity">
    <text evidence="2">Belongs to the polysaccharide synthase family.</text>
</comment>
<dbReference type="RefSeq" id="WP_103437386.1">
    <property type="nucleotide sequence ID" value="NZ_MIND01000018.1"/>
</dbReference>
<feature type="transmembrane region" description="Helical" evidence="7">
    <location>
        <begin position="165"/>
        <end position="184"/>
    </location>
</feature>
<evidence type="ECO:0000313" key="9">
    <source>
        <dbReference type="Proteomes" id="UP000237194"/>
    </source>
</evidence>
<feature type="transmembrane region" description="Helical" evidence="7">
    <location>
        <begin position="268"/>
        <end position="292"/>
    </location>
</feature>
<keyword evidence="3" id="KW-1003">Cell membrane</keyword>
<evidence type="ECO:0000313" key="8">
    <source>
        <dbReference type="EMBL" id="POF89320.1"/>
    </source>
</evidence>
<feature type="transmembrane region" description="Helical" evidence="7">
    <location>
        <begin position="190"/>
        <end position="208"/>
    </location>
</feature>
<feature type="transmembrane region" description="Helical" evidence="7">
    <location>
        <begin position="91"/>
        <end position="114"/>
    </location>
</feature>
<evidence type="ECO:0000256" key="5">
    <source>
        <dbReference type="ARBA" id="ARBA00022989"/>
    </source>
</evidence>
<dbReference type="Pfam" id="PF13440">
    <property type="entry name" value="Polysacc_synt_3"/>
    <property type="match status" value="1"/>
</dbReference>
<dbReference type="AlphaFoldDB" id="A0A2S3WEH8"/>
<comment type="caution">
    <text evidence="8">The sequence shown here is derived from an EMBL/GenBank/DDBJ whole genome shotgun (WGS) entry which is preliminary data.</text>
</comment>
<keyword evidence="4 7" id="KW-0812">Transmembrane</keyword>
<evidence type="ECO:0000256" key="4">
    <source>
        <dbReference type="ARBA" id="ARBA00022692"/>
    </source>
</evidence>
<sequence>MPSIEASAAVSLRSRAIWAGAWNLVSLLASQGMRLGGNLIMARLLLPEMFGVMVIAGTVSMLLHLLSDVGLRQNIIQSTRGDDPLFLNTAWTVQIVRGFVLFGLTLLLALAAWYAQRADLWPAESAYAAPELPMVLAATGLSAIIWGFQSTKIDVAVRTFQQKRVVLIELASQFIGLLAMLLIGYFTRSIWSLVLAGLISALAGTVLGHLAMHGHGNRLQWDRDALQELIVFGRWILLSSMVGVLAMYGDRMWFGASMTVAQLGVYSIAVLILGAIQTGLLRLGGSVALPAFSEAVREGDMARLKRLYYRFKLLVDLAMLFTCGVLLTASPLLIGWMYDERYAEAGPMLAILSLSFFTLRYTMAHQLWVALGLTKYQAMDNIIRLVSLWALLPLLLALGGVEYAIWGVALHTLPTLILVVCVNCKLGMFSLKRELVVLPMLAVGALFGVAVTHFFAWL</sequence>
<evidence type="ECO:0000256" key="2">
    <source>
        <dbReference type="ARBA" id="ARBA00007430"/>
    </source>
</evidence>
<reference evidence="8 9" key="1">
    <citation type="submission" date="2016-08" db="EMBL/GenBank/DDBJ databases">
        <authorList>
            <person name="Seilhamer J.J."/>
        </authorList>
    </citation>
    <scope>NUCLEOTIDE SEQUENCE [LARGE SCALE GENOMIC DNA]</scope>
    <source>
        <strain evidence="8 9">KT-27</strain>
    </source>
</reference>
<feature type="transmembrane region" description="Helical" evidence="7">
    <location>
        <begin position="350"/>
        <end position="370"/>
    </location>
</feature>
<feature type="transmembrane region" description="Helical" evidence="7">
    <location>
        <begin position="49"/>
        <end position="71"/>
    </location>
</feature>
<dbReference type="Proteomes" id="UP000237194">
    <property type="component" value="Unassembled WGS sequence"/>
</dbReference>